<accession>A0ABU5IVX1</accession>
<keyword evidence="7 10" id="KW-0067">ATP-binding</keyword>
<dbReference type="SUPFAM" id="SSF55874">
    <property type="entry name" value="ATPase domain of HSP90 chaperone/DNA topoisomerase II/histidine kinase"/>
    <property type="match status" value="1"/>
</dbReference>
<keyword evidence="6" id="KW-0418">Kinase</keyword>
<dbReference type="SMART" id="SM00388">
    <property type="entry name" value="HisKA"/>
    <property type="match status" value="1"/>
</dbReference>
<keyword evidence="3" id="KW-0597">Phosphoprotein</keyword>
<dbReference type="InterPro" id="IPR036890">
    <property type="entry name" value="HATPase_C_sf"/>
</dbReference>
<evidence type="ECO:0000256" key="6">
    <source>
        <dbReference type="ARBA" id="ARBA00022777"/>
    </source>
</evidence>
<keyword evidence="8" id="KW-0902">Two-component regulatory system</keyword>
<dbReference type="SUPFAM" id="SSF55785">
    <property type="entry name" value="PYP-like sensor domain (PAS domain)"/>
    <property type="match status" value="1"/>
</dbReference>
<dbReference type="InterPro" id="IPR003594">
    <property type="entry name" value="HATPase_dom"/>
</dbReference>
<evidence type="ECO:0000256" key="7">
    <source>
        <dbReference type="ARBA" id="ARBA00022840"/>
    </source>
</evidence>
<dbReference type="Gene3D" id="3.30.450.20">
    <property type="entry name" value="PAS domain"/>
    <property type="match status" value="1"/>
</dbReference>
<dbReference type="PRINTS" id="PR00344">
    <property type="entry name" value="BCTRLSENSOR"/>
</dbReference>
<dbReference type="PANTHER" id="PTHR43065">
    <property type="entry name" value="SENSOR HISTIDINE KINASE"/>
    <property type="match status" value="1"/>
</dbReference>
<organism evidence="10 11">
    <name type="scientific">Robertmurraya mangrovi</name>
    <dbReference type="NCBI Taxonomy" id="3098077"/>
    <lineage>
        <taxon>Bacteria</taxon>
        <taxon>Bacillati</taxon>
        <taxon>Bacillota</taxon>
        <taxon>Bacilli</taxon>
        <taxon>Bacillales</taxon>
        <taxon>Bacillaceae</taxon>
        <taxon>Robertmurraya</taxon>
    </lineage>
</organism>
<comment type="caution">
    <text evidence="10">The sequence shown here is derived from an EMBL/GenBank/DDBJ whole genome shotgun (WGS) entry which is preliminary data.</text>
</comment>
<name>A0ABU5IVX1_9BACI</name>
<dbReference type="CDD" id="cd00075">
    <property type="entry name" value="HATPase"/>
    <property type="match status" value="1"/>
</dbReference>
<evidence type="ECO:0000256" key="1">
    <source>
        <dbReference type="ARBA" id="ARBA00000085"/>
    </source>
</evidence>
<dbReference type="Gene3D" id="1.10.287.130">
    <property type="match status" value="1"/>
</dbReference>
<keyword evidence="4" id="KW-0808">Transferase</keyword>
<evidence type="ECO:0000256" key="2">
    <source>
        <dbReference type="ARBA" id="ARBA00012438"/>
    </source>
</evidence>
<dbReference type="Pfam" id="PF00512">
    <property type="entry name" value="HisKA"/>
    <property type="match status" value="1"/>
</dbReference>
<evidence type="ECO:0000256" key="5">
    <source>
        <dbReference type="ARBA" id="ARBA00022741"/>
    </source>
</evidence>
<dbReference type="InterPro" id="IPR004358">
    <property type="entry name" value="Sig_transdc_His_kin-like_C"/>
</dbReference>
<evidence type="ECO:0000313" key="11">
    <source>
        <dbReference type="Proteomes" id="UP001290455"/>
    </source>
</evidence>
<gene>
    <name evidence="10" type="ORF">SM124_06035</name>
</gene>
<dbReference type="Pfam" id="PF02518">
    <property type="entry name" value="HATPase_c"/>
    <property type="match status" value="1"/>
</dbReference>
<dbReference type="GO" id="GO:0005524">
    <property type="term" value="F:ATP binding"/>
    <property type="evidence" value="ECO:0007669"/>
    <property type="project" value="UniProtKB-KW"/>
</dbReference>
<dbReference type="InterPro" id="IPR035965">
    <property type="entry name" value="PAS-like_dom_sf"/>
</dbReference>
<dbReference type="Proteomes" id="UP001290455">
    <property type="component" value="Unassembled WGS sequence"/>
</dbReference>
<keyword evidence="11" id="KW-1185">Reference proteome</keyword>
<dbReference type="SMART" id="SM00387">
    <property type="entry name" value="HATPase_c"/>
    <property type="match status" value="1"/>
</dbReference>
<dbReference type="InterPro" id="IPR003661">
    <property type="entry name" value="HisK_dim/P_dom"/>
</dbReference>
<dbReference type="PANTHER" id="PTHR43065:SF10">
    <property type="entry name" value="PEROXIDE STRESS-ACTIVATED HISTIDINE KINASE MAK3"/>
    <property type="match status" value="1"/>
</dbReference>
<dbReference type="RefSeq" id="WP_322445601.1">
    <property type="nucleotide sequence ID" value="NZ_JAXOFX010000003.1"/>
</dbReference>
<dbReference type="CDD" id="cd00082">
    <property type="entry name" value="HisKA"/>
    <property type="match status" value="1"/>
</dbReference>
<dbReference type="Gene3D" id="3.30.565.10">
    <property type="entry name" value="Histidine kinase-like ATPase, C-terminal domain"/>
    <property type="match status" value="1"/>
</dbReference>
<dbReference type="PROSITE" id="PS50109">
    <property type="entry name" value="HIS_KIN"/>
    <property type="match status" value="1"/>
</dbReference>
<dbReference type="EC" id="2.7.13.3" evidence="2"/>
<dbReference type="SUPFAM" id="SSF47384">
    <property type="entry name" value="Homodimeric domain of signal transducing histidine kinase"/>
    <property type="match status" value="1"/>
</dbReference>
<dbReference type="EMBL" id="JAXOFX010000003">
    <property type="protein sequence ID" value="MDZ5471302.1"/>
    <property type="molecule type" value="Genomic_DNA"/>
</dbReference>
<reference evidence="10 11" key="1">
    <citation type="submission" date="2023-11" db="EMBL/GenBank/DDBJ databases">
        <title>Bacillus jintuensis, isolated from a mudflat on the Beibu Gulf coast.</title>
        <authorList>
            <person name="Li M."/>
        </authorList>
    </citation>
    <scope>NUCLEOTIDE SEQUENCE [LARGE SCALE GENOMIC DNA]</scope>
    <source>
        <strain evidence="10 11">31A1R</strain>
    </source>
</reference>
<comment type="catalytic activity">
    <reaction evidence="1">
        <text>ATP + protein L-histidine = ADP + protein N-phospho-L-histidine.</text>
        <dbReference type="EC" id="2.7.13.3"/>
    </reaction>
</comment>
<protein>
    <recommendedName>
        <fullName evidence="2">histidine kinase</fullName>
        <ecNumber evidence="2">2.7.13.3</ecNumber>
    </recommendedName>
</protein>
<evidence type="ECO:0000256" key="8">
    <source>
        <dbReference type="ARBA" id="ARBA00023012"/>
    </source>
</evidence>
<evidence type="ECO:0000259" key="9">
    <source>
        <dbReference type="PROSITE" id="PS50109"/>
    </source>
</evidence>
<proteinExistence type="predicted"/>
<dbReference type="InterPro" id="IPR036097">
    <property type="entry name" value="HisK_dim/P_sf"/>
</dbReference>
<evidence type="ECO:0000256" key="4">
    <source>
        <dbReference type="ARBA" id="ARBA00022679"/>
    </source>
</evidence>
<keyword evidence="5" id="KW-0547">Nucleotide-binding</keyword>
<feature type="domain" description="Histidine kinase" evidence="9">
    <location>
        <begin position="141"/>
        <end position="348"/>
    </location>
</feature>
<evidence type="ECO:0000313" key="10">
    <source>
        <dbReference type="EMBL" id="MDZ5471302.1"/>
    </source>
</evidence>
<evidence type="ECO:0000256" key="3">
    <source>
        <dbReference type="ARBA" id="ARBA00022553"/>
    </source>
</evidence>
<dbReference type="InterPro" id="IPR005467">
    <property type="entry name" value="His_kinase_dom"/>
</dbReference>
<sequence length="355" mass="40404">MESYRNLESEANYISQRPIGFIFKFKKIDDDFIHTYAHGDLLSKLGLTPSMVENGTLFDVLPEDVAKQKQLFYQKAWNGETSNYEGNFNQTHYLAVLSPIFNNGEVVEVFGTVFDITREKQNERMVGKAEKLAALGQLAAGIAHEIRNPLTSLKGFSQILKERTTGQEAEYVAIMLEELNRIQNIVNEFMLLSKPQEHFILKEHYMNHLISHVIKILEPEITLNNMNIITCFSNDIYAQVDDSQLKQVLINLIQNAIDASSTKRSDIIIYLNEIDQVYYEIKIVDFGIGISEERQESLFQPFFTTKEKGTGLGLMVCKRIIEQHKGSIELISKEGFGTTVKIILPKKITEGAPSK</sequence>